<evidence type="ECO:0000256" key="3">
    <source>
        <dbReference type="ARBA" id="ARBA00022519"/>
    </source>
</evidence>
<dbReference type="AlphaFoldDB" id="A0A7V1LLV2"/>
<sequence length="278" mass="31833">MIVQGAGMRGTKMKTVRRKPLKKRGKRKLKSVVWYTLMLITLSLTAWGYRYFDNYLQTVSGTFELQSIKISGNDILSRAEVLKLLGLPARGQKLLEINPAEVQKKLKRSPFIKSASAVHSLPSTLRIHIVERKPLAFLYGRGLNLVDREAFIMPVPALSRVWNLPVIRNVPEKLGIRGAVSTSGMVHKAVDIIDWINRLDAPLPQMISELDFTPGNYIKIYLRDGDTVLRISENDYQRQLYKAAGFFKEYVDFKQLDQIAYIDLRYEHQIVVKEKSKS</sequence>
<comment type="caution">
    <text evidence="11">The sequence shown here is derived from an EMBL/GenBank/DDBJ whole genome shotgun (WGS) entry which is preliminary data.</text>
</comment>
<evidence type="ECO:0000256" key="6">
    <source>
        <dbReference type="ARBA" id="ARBA00022989"/>
    </source>
</evidence>
<evidence type="ECO:0000313" key="11">
    <source>
        <dbReference type="EMBL" id="HED09847.1"/>
    </source>
</evidence>
<keyword evidence="8" id="KW-0131">Cell cycle</keyword>
<feature type="compositionally biased region" description="Basic residues" evidence="9">
    <location>
        <begin position="11"/>
        <end position="21"/>
    </location>
</feature>
<dbReference type="InterPro" id="IPR013685">
    <property type="entry name" value="POTRA_FtsQ_type"/>
</dbReference>
<evidence type="ECO:0000259" key="10">
    <source>
        <dbReference type="PROSITE" id="PS51779"/>
    </source>
</evidence>
<protein>
    <submittedName>
        <fullName evidence="11">FtsQ-type POTRA domain-containing protein</fullName>
    </submittedName>
</protein>
<evidence type="ECO:0000256" key="2">
    <source>
        <dbReference type="ARBA" id="ARBA00022475"/>
    </source>
</evidence>
<feature type="domain" description="POTRA" evidence="10">
    <location>
        <begin position="63"/>
        <end position="132"/>
    </location>
</feature>
<evidence type="ECO:0000256" key="9">
    <source>
        <dbReference type="SAM" id="MobiDB-lite"/>
    </source>
</evidence>
<dbReference type="InterPro" id="IPR005548">
    <property type="entry name" value="Cell_div_FtsQ/DivIB_C"/>
</dbReference>
<dbReference type="InterPro" id="IPR045335">
    <property type="entry name" value="FtsQ_C_sf"/>
</dbReference>
<name>A0A7V1LLV2_CALAY</name>
<evidence type="ECO:0000256" key="8">
    <source>
        <dbReference type="ARBA" id="ARBA00023306"/>
    </source>
</evidence>
<keyword evidence="6" id="KW-1133">Transmembrane helix</keyword>
<proteinExistence type="predicted"/>
<dbReference type="GO" id="GO:0016020">
    <property type="term" value="C:membrane"/>
    <property type="evidence" value="ECO:0007669"/>
    <property type="project" value="UniProtKB-SubCell"/>
</dbReference>
<dbReference type="InterPro" id="IPR026579">
    <property type="entry name" value="FtsQ"/>
</dbReference>
<accession>A0A7V1LLV2</accession>
<dbReference type="PANTHER" id="PTHR35851">
    <property type="entry name" value="CELL DIVISION PROTEIN FTSQ"/>
    <property type="match status" value="1"/>
</dbReference>
<dbReference type="EMBL" id="DRLD01000111">
    <property type="protein sequence ID" value="HED09847.1"/>
    <property type="molecule type" value="Genomic_DNA"/>
</dbReference>
<dbReference type="PROSITE" id="PS51779">
    <property type="entry name" value="POTRA"/>
    <property type="match status" value="1"/>
</dbReference>
<dbReference type="Pfam" id="PF08478">
    <property type="entry name" value="POTRA_1"/>
    <property type="match status" value="1"/>
</dbReference>
<reference evidence="11" key="1">
    <citation type="journal article" date="2020" name="mSystems">
        <title>Genome- and Community-Level Interaction Insights into Carbon Utilization and Element Cycling Functions of Hydrothermarchaeota in Hydrothermal Sediment.</title>
        <authorList>
            <person name="Zhou Z."/>
            <person name="Liu Y."/>
            <person name="Xu W."/>
            <person name="Pan J."/>
            <person name="Luo Z.H."/>
            <person name="Li M."/>
        </authorList>
    </citation>
    <scope>NUCLEOTIDE SEQUENCE [LARGE SCALE GENOMIC DNA]</scope>
    <source>
        <strain evidence="11">HyVt-456</strain>
    </source>
</reference>
<comment type="subcellular location">
    <subcellularLocation>
        <location evidence="1">Membrane</location>
    </subcellularLocation>
</comment>
<gene>
    <name evidence="11" type="ORF">ENJ10_04100</name>
</gene>
<keyword evidence="3" id="KW-0997">Cell inner membrane</keyword>
<evidence type="ECO:0000256" key="5">
    <source>
        <dbReference type="ARBA" id="ARBA00022692"/>
    </source>
</evidence>
<dbReference type="Gene3D" id="3.10.20.310">
    <property type="entry name" value="membrane protein fhac"/>
    <property type="match status" value="1"/>
</dbReference>
<keyword evidence="2" id="KW-1003">Cell membrane</keyword>
<feature type="region of interest" description="Disordered" evidence="9">
    <location>
        <begin position="1"/>
        <end position="21"/>
    </location>
</feature>
<dbReference type="PANTHER" id="PTHR35851:SF1">
    <property type="entry name" value="CELL DIVISION PROTEIN FTSQ"/>
    <property type="match status" value="1"/>
</dbReference>
<dbReference type="Pfam" id="PF03799">
    <property type="entry name" value="FtsQ_DivIB_C"/>
    <property type="match status" value="1"/>
</dbReference>
<dbReference type="Proteomes" id="UP000886005">
    <property type="component" value="Unassembled WGS sequence"/>
</dbReference>
<dbReference type="GO" id="GO:0090529">
    <property type="term" value="P:cell septum assembly"/>
    <property type="evidence" value="ECO:0007669"/>
    <property type="project" value="InterPro"/>
</dbReference>
<keyword evidence="5" id="KW-0812">Transmembrane</keyword>
<evidence type="ECO:0000256" key="7">
    <source>
        <dbReference type="ARBA" id="ARBA00023136"/>
    </source>
</evidence>
<keyword evidence="4" id="KW-0132">Cell division</keyword>
<evidence type="ECO:0000256" key="4">
    <source>
        <dbReference type="ARBA" id="ARBA00022618"/>
    </source>
</evidence>
<dbReference type="InterPro" id="IPR034746">
    <property type="entry name" value="POTRA"/>
</dbReference>
<evidence type="ECO:0000256" key="1">
    <source>
        <dbReference type="ARBA" id="ARBA00004370"/>
    </source>
</evidence>
<dbReference type="Gene3D" id="3.40.50.11690">
    <property type="entry name" value="Cell division protein FtsQ/DivIB"/>
    <property type="match status" value="1"/>
</dbReference>
<organism evidence="11">
    <name type="scientific">Caldithrix abyssi</name>
    <dbReference type="NCBI Taxonomy" id="187145"/>
    <lineage>
        <taxon>Bacteria</taxon>
        <taxon>Pseudomonadati</taxon>
        <taxon>Calditrichota</taxon>
        <taxon>Calditrichia</taxon>
        <taxon>Calditrichales</taxon>
        <taxon>Calditrichaceae</taxon>
        <taxon>Caldithrix</taxon>
    </lineage>
</organism>
<keyword evidence="7" id="KW-0472">Membrane</keyword>